<evidence type="ECO:0000313" key="3">
    <source>
        <dbReference type="RefSeq" id="XP_017781156.1"/>
    </source>
</evidence>
<dbReference type="RefSeq" id="XP_017781156.1">
    <property type="nucleotide sequence ID" value="XM_017925667.1"/>
</dbReference>
<proteinExistence type="predicted"/>
<protein>
    <submittedName>
        <fullName evidence="3">Beta-1,4-mannosyl-glycoprotein 4-beta-N-acetylglucosaminyltransferase</fullName>
    </submittedName>
</protein>
<organism evidence="2 3">
    <name type="scientific">Nicrophorus vespilloides</name>
    <name type="common">Boreal carrion beetle</name>
    <dbReference type="NCBI Taxonomy" id="110193"/>
    <lineage>
        <taxon>Eukaryota</taxon>
        <taxon>Metazoa</taxon>
        <taxon>Ecdysozoa</taxon>
        <taxon>Arthropoda</taxon>
        <taxon>Hexapoda</taxon>
        <taxon>Insecta</taxon>
        <taxon>Pterygota</taxon>
        <taxon>Neoptera</taxon>
        <taxon>Endopterygota</taxon>
        <taxon>Coleoptera</taxon>
        <taxon>Polyphaga</taxon>
        <taxon>Staphyliniformia</taxon>
        <taxon>Silphidae</taxon>
        <taxon>Nicrophorinae</taxon>
        <taxon>Nicrophorus</taxon>
    </lineage>
</organism>
<name>A0ABM1N2V6_NICVS</name>
<dbReference type="GeneID" id="108565977"/>
<dbReference type="InterPro" id="IPR006813">
    <property type="entry name" value="Glyco_trans_17"/>
</dbReference>
<evidence type="ECO:0000313" key="2">
    <source>
        <dbReference type="Proteomes" id="UP000695000"/>
    </source>
</evidence>
<feature type="transmembrane region" description="Helical" evidence="1">
    <location>
        <begin position="12"/>
        <end position="30"/>
    </location>
</feature>
<gene>
    <name evidence="3" type="primary">LOC108565977</name>
</gene>
<keyword evidence="1" id="KW-1133">Transmembrane helix</keyword>
<accession>A0ABM1N2V6</accession>
<keyword evidence="2" id="KW-1185">Reference proteome</keyword>
<reference evidence="3" key="1">
    <citation type="submission" date="2025-08" db="UniProtKB">
        <authorList>
            <consortium name="RefSeq"/>
        </authorList>
    </citation>
    <scope>IDENTIFICATION</scope>
    <source>
        <tissue evidence="3">Whole Larva</tissue>
    </source>
</reference>
<keyword evidence="1" id="KW-0472">Membrane</keyword>
<sequence>MCKTRLNLKRISVGILLILQICVISLFFNMQPSYKQSSRSSVSFLVATPNNKTDSKPTTYHTSHSKILLKSINTRKLYEDFNSSLCYKKGTDIKLMKRSHNTWKCECLPGYHGIDCGQAEVIWRTLLTLRKPIQLKGRSFERRIIYIFEISEITRTISDIRLNELNQTVDLFVLYELNSDFMGNQMTYNFLKEFHDKILYLRVTKVDKLWFQVNRVIGNLKQDDLILVSGFNEIPNVAALQFFKLYDNWPEPISFRLRWSVFGFFWIHPNKTFLKVQAFTKKYLYEGLNNRLSSIISNNKTTSNFNIGDLNHYGGWYCEFCNDPIKIIDELNRLPKQIFDDGNAKTIDANYVEELIENGIYIDGKTELLRAHRFRESYFAPTFLTENTWKYDYLMLNIYSKMDYYE</sequence>
<dbReference type="PANTHER" id="PTHR12224">
    <property type="entry name" value="BETA-1,4-MANNOSYL-GLYCOPROTEIN BETA-1,4-N-ACETYLGLUCOSAMINYL-TRANSFERASE"/>
    <property type="match status" value="1"/>
</dbReference>
<keyword evidence="1" id="KW-0812">Transmembrane</keyword>
<dbReference type="PANTHER" id="PTHR12224:SF0">
    <property type="entry name" value="BETA-1,4-MANNOSYL-GLYCOPROTEIN 4-BETA-N-ACETYLGLUCOSAMINYLTRANSFERASE"/>
    <property type="match status" value="1"/>
</dbReference>
<dbReference type="Proteomes" id="UP000695000">
    <property type="component" value="Unplaced"/>
</dbReference>
<evidence type="ECO:0000256" key="1">
    <source>
        <dbReference type="SAM" id="Phobius"/>
    </source>
</evidence>